<sequence length="69" mass="7886">MARRIRVIGSTSEYGNCPTLYEDVDTGEVIVQGYTVTDPNDLRQFRHVLDGESFVVVPRELLTRFPLKD</sequence>
<reference evidence="2" key="1">
    <citation type="journal article" date="2019" name="Int. J. Syst. Evol. Microbiol.">
        <title>The Global Catalogue of Microorganisms (GCM) 10K type strain sequencing project: providing services to taxonomists for standard genome sequencing and annotation.</title>
        <authorList>
            <consortium name="The Broad Institute Genomics Platform"/>
            <consortium name="The Broad Institute Genome Sequencing Center for Infectious Disease"/>
            <person name="Wu L."/>
            <person name="Ma J."/>
        </authorList>
    </citation>
    <scope>NUCLEOTIDE SEQUENCE [LARGE SCALE GENOMIC DNA]</scope>
    <source>
        <strain evidence="2">CGMCC 4.7382</strain>
    </source>
</reference>
<evidence type="ECO:0000313" key="1">
    <source>
        <dbReference type="EMBL" id="MFC7330305.1"/>
    </source>
</evidence>
<protein>
    <submittedName>
        <fullName evidence="1">Uncharacterized protein</fullName>
    </submittedName>
</protein>
<keyword evidence="2" id="KW-1185">Reference proteome</keyword>
<proteinExistence type="predicted"/>
<comment type="caution">
    <text evidence="1">The sequence shown here is derived from an EMBL/GenBank/DDBJ whole genome shotgun (WGS) entry which is preliminary data.</text>
</comment>
<evidence type="ECO:0000313" key="2">
    <source>
        <dbReference type="Proteomes" id="UP001596540"/>
    </source>
</evidence>
<gene>
    <name evidence="1" type="ORF">ACFQRF_21495</name>
</gene>
<dbReference type="Proteomes" id="UP001596540">
    <property type="component" value="Unassembled WGS sequence"/>
</dbReference>
<dbReference type="EMBL" id="JBHTBH010000011">
    <property type="protein sequence ID" value="MFC7330305.1"/>
    <property type="molecule type" value="Genomic_DNA"/>
</dbReference>
<dbReference type="RefSeq" id="WP_379872949.1">
    <property type="nucleotide sequence ID" value="NZ_JBHTBH010000011.1"/>
</dbReference>
<name>A0ABW2KLU2_9ACTN</name>
<accession>A0ABW2KLU2</accession>
<organism evidence="1 2">
    <name type="scientific">Marinactinospora rubrisoli</name>
    <dbReference type="NCBI Taxonomy" id="2715399"/>
    <lineage>
        <taxon>Bacteria</taxon>
        <taxon>Bacillati</taxon>
        <taxon>Actinomycetota</taxon>
        <taxon>Actinomycetes</taxon>
        <taxon>Streptosporangiales</taxon>
        <taxon>Nocardiopsidaceae</taxon>
        <taxon>Marinactinospora</taxon>
    </lineage>
</organism>